<dbReference type="SUPFAM" id="SSF51735">
    <property type="entry name" value="NAD(P)-binding Rossmann-fold domains"/>
    <property type="match status" value="1"/>
</dbReference>
<dbReference type="InterPro" id="IPR020904">
    <property type="entry name" value="Sc_DH/Rdtase_CS"/>
</dbReference>
<evidence type="ECO:0000256" key="2">
    <source>
        <dbReference type="ARBA" id="ARBA00023002"/>
    </source>
</evidence>
<protein>
    <recommendedName>
        <fullName evidence="5">Short-chain dehydrogenase</fullName>
    </recommendedName>
</protein>
<accession>A0A1D2QMH5</accession>
<organism evidence="3 4">
    <name type="scientific">Candidatus Endobugula sertula</name>
    <name type="common">Bugula neritina bacterial symbiont</name>
    <dbReference type="NCBI Taxonomy" id="62101"/>
    <lineage>
        <taxon>Bacteria</taxon>
        <taxon>Pseudomonadati</taxon>
        <taxon>Pseudomonadota</taxon>
        <taxon>Gammaproteobacteria</taxon>
        <taxon>Cellvibrionales</taxon>
        <taxon>Cellvibrionaceae</taxon>
        <taxon>Candidatus Endobugula</taxon>
    </lineage>
</organism>
<dbReference type="GO" id="GO:0016020">
    <property type="term" value="C:membrane"/>
    <property type="evidence" value="ECO:0007669"/>
    <property type="project" value="TreeGrafter"/>
</dbReference>
<dbReference type="Gene3D" id="3.40.50.720">
    <property type="entry name" value="NAD(P)-binding Rossmann-like Domain"/>
    <property type="match status" value="1"/>
</dbReference>
<evidence type="ECO:0000313" key="3">
    <source>
        <dbReference type="EMBL" id="ODS22765.1"/>
    </source>
</evidence>
<keyword evidence="2" id="KW-0560">Oxidoreductase</keyword>
<comment type="caution">
    <text evidence="3">The sequence shown here is derived from an EMBL/GenBank/DDBJ whole genome shotgun (WGS) entry which is preliminary data.</text>
</comment>
<evidence type="ECO:0000313" key="4">
    <source>
        <dbReference type="Proteomes" id="UP000242502"/>
    </source>
</evidence>
<evidence type="ECO:0008006" key="5">
    <source>
        <dbReference type="Google" id="ProtNLM"/>
    </source>
</evidence>
<dbReference type="PANTHER" id="PTHR44196">
    <property type="entry name" value="DEHYDROGENASE/REDUCTASE SDR FAMILY MEMBER 7B"/>
    <property type="match status" value="1"/>
</dbReference>
<dbReference type="PROSITE" id="PS00061">
    <property type="entry name" value="ADH_SHORT"/>
    <property type="match status" value="1"/>
</dbReference>
<dbReference type="PANTHER" id="PTHR44196:SF1">
    <property type="entry name" value="DEHYDROGENASE_REDUCTASE SDR FAMILY MEMBER 7B"/>
    <property type="match status" value="1"/>
</dbReference>
<dbReference type="STRING" id="62101.AB835_12325"/>
<dbReference type="InterPro" id="IPR036291">
    <property type="entry name" value="NAD(P)-bd_dom_sf"/>
</dbReference>
<name>A0A1D2QMH5_9GAMM</name>
<dbReference type="GO" id="GO:0016491">
    <property type="term" value="F:oxidoreductase activity"/>
    <property type="evidence" value="ECO:0007669"/>
    <property type="project" value="UniProtKB-KW"/>
</dbReference>
<comment type="similarity">
    <text evidence="1">Belongs to the short-chain dehydrogenases/reductases (SDR) family.</text>
</comment>
<dbReference type="AlphaFoldDB" id="A0A1D2QMH5"/>
<dbReference type="PRINTS" id="PR00081">
    <property type="entry name" value="GDHRDH"/>
</dbReference>
<reference evidence="3 4" key="1">
    <citation type="journal article" date="2016" name="Appl. Environ. Microbiol.">
        <title>Lack of Overt Genome Reduction in the Bryostatin-Producing Bryozoan Symbiont "Candidatus Endobugula sertula".</title>
        <authorList>
            <person name="Miller I.J."/>
            <person name="Vanee N."/>
            <person name="Fong S.S."/>
            <person name="Lim-Fong G.E."/>
            <person name="Kwan J.C."/>
        </authorList>
    </citation>
    <scope>NUCLEOTIDE SEQUENCE [LARGE SCALE GENOMIC DNA]</scope>
    <source>
        <strain evidence="3">AB1-4</strain>
    </source>
</reference>
<dbReference type="Proteomes" id="UP000242502">
    <property type="component" value="Unassembled WGS sequence"/>
</dbReference>
<sequence>MMKASEKLSVWVTGATSGIGLALTQILSRQGYQVFISARNEKKLKQITTDVNNTIAIPFDIMREQDISTVKQHILRYTETLHQVFVNAGSCEYLNIDTPDWSMVKRITDINLIGAVNTVAVALPFLQKQVLKNQELHNQAAVINTQPQIIGISSLATLVPFSKAQAYGASKAGLNYFLQSLRMDLRAQNISVTTVLPGFVKTPLTDKNTFAMPFIMDAQVAAQRIVEGVRSQPRVFAFPKRLVWILCLFKVFPGMWEKLMSPTLKKSIQEQE</sequence>
<dbReference type="EMBL" id="MDLC01000053">
    <property type="protein sequence ID" value="ODS22765.1"/>
    <property type="molecule type" value="Genomic_DNA"/>
</dbReference>
<gene>
    <name evidence="3" type="ORF">AB835_12325</name>
</gene>
<proteinExistence type="inferred from homology"/>
<dbReference type="Pfam" id="PF00106">
    <property type="entry name" value="adh_short"/>
    <property type="match status" value="1"/>
</dbReference>
<evidence type="ECO:0000256" key="1">
    <source>
        <dbReference type="ARBA" id="ARBA00006484"/>
    </source>
</evidence>
<dbReference type="InterPro" id="IPR002347">
    <property type="entry name" value="SDR_fam"/>
</dbReference>